<dbReference type="Proteomes" id="UP000177810">
    <property type="component" value="Unassembled WGS sequence"/>
</dbReference>
<evidence type="ECO:0000259" key="1">
    <source>
        <dbReference type="Pfam" id="PF13847"/>
    </source>
</evidence>
<gene>
    <name evidence="2" type="ORF">A2V69_02510</name>
</gene>
<dbReference type="SUPFAM" id="SSF53335">
    <property type="entry name" value="S-adenosyl-L-methionine-dependent methyltransferases"/>
    <property type="match status" value="1"/>
</dbReference>
<proteinExistence type="predicted"/>
<evidence type="ECO:0000313" key="2">
    <source>
        <dbReference type="EMBL" id="OGZ32352.1"/>
    </source>
</evidence>
<dbReference type="InterPro" id="IPR053173">
    <property type="entry name" value="SAM-binding_MTase"/>
</dbReference>
<dbReference type="AlphaFoldDB" id="A0A1G2F3L6"/>
<protein>
    <recommendedName>
        <fullName evidence="1">Methyltransferase domain-containing protein</fullName>
    </recommendedName>
</protein>
<name>A0A1G2F3L6_9BACT</name>
<dbReference type="InterPro" id="IPR029063">
    <property type="entry name" value="SAM-dependent_MTases_sf"/>
</dbReference>
<dbReference type="InterPro" id="IPR025714">
    <property type="entry name" value="Methyltranfer_dom"/>
</dbReference>
<dbReference type="PANTHER" id="PTHR45128">
    <property type="entry name" value="METHYLTRANSFERASE TYPE 11"/>
    <property type="match status" value="1"/>
</dbReference>
<dbReference type="PANTHER" id="PTHR45128:SF1">
    <property type="entry name" value="S-ADENOSYLMETHIONINE-DEPENDENT METHYLTRANSFERASE RV2258C"/>
    <property type="match status" value="1"/>
</dbReference>
<organism evidence="2 3">
    <name type="scientific">Candidatus Portnoybacteria bacterium RBG_13_40_8</name>
    <dbReference type="NCBI Taxonomy" id="1801990"/>
    <lineage>
        <taxon>Bacteria</taxon>
        <taxon>Candidatus Portnoyibacteriota</taxon>
    </lineage>
</organism>
<sequence length="177" mass="19643">MAGTGGFLQPEEIIKQLNIKKGMQVADFGCGAGYFVLPLAKAVGEGLVYAFDVLEQALESVRSRAKLQGLFNIETKRCNLEIPSSSGLPDNSLDMVLLANILFQSSKKIDIIKEAKRVLKKGGELVIIDWQENQPMGPPKELIVSTDSIKKMGRDEALTFKKEILVDKYHWGMVFQK</sequence>
<reference evidence="2 3" key="1">
    <citation type="journal article" date="2016" name="Nat. Commun.">
        <title>Thousands of microbial genomes shed light on interconnected biogeochemical processes in an aquifer system.</title>
        <authorList>
            <person name="Anantharaman K."/>
            <person name="Brown C.T."/>
            <person name="Hug L.A."/>
            <person name="Sharon I."/>
            <person name="Castelle C.J."/>
            <person name="Probst A.J."/>
            <person name="Thomas B.C."/>
            <person name="Singh A."/>
            <person name="Wilkins M.J."/>
            <person name="Karaoz U."/>
            <person name="Brodie E.L."/>
            <person name="Williams K.H."/>
            <person name="Hubbard S.S."/>
            <person name="Banfield J.F."/>
        </authorList>
    </citation>
    <scope>NUCLEOTIDE SEQUENCE [LARGE SCALE GENOMIC DNA]</scope>
</reference>
<evidence type="ECO:0000313" key="3">
    <source>
        <dbReference type="Proteomes" id="UP000177810"/>
    </source>
</evidence>
<comment type="caution">
    <text evidence="2">The sequence shown here is derived from an EMBL/GenBank/DDBJ whole genome shotgun (WGS) entry which is preliminary data.</text>
</comment>
<feature type="domain" description="Methyltransferase" evidence="1">
    <location>
        <begin position="19"/>
        <end position="134"/>
    </location>
</feature>
<dbReference type="EMBL" id="MHMT01000020">
    <property type="protein sequence ID" value="OGZ32352.1"/>
    <property type="molecule type" value="Genomic_DNA"/>
</dbReference>
<dbReference type="Pfam" id="PF13847">
    <property type="entry name" value="Methyltransf_31"/>
    <property type="match status" value="1"/>
</dbReference>
<accession>A0A1G2F3L6</accession>
<dbReference type="CDD" id="cd02440">
    <property type="entry name" value="AdoMet_MTases"/>
    <property type="match status" value="1"/>
</dbReference>
<dbReference type="Gene3D" id="3.40.50.150">
    <property type="entry name" value="Vaccinia Virus protein VP39"/>
    <property type="match status" value="1"/>
</dbReference>
<dbReference type="STRING" id="1801990.A2V69_02510"/>